<reference evidence="1 2" key="1">
    <citation type="journal article" date="2018" name="Front. Microbiol.">
        <title>Conversion of Methionine to Cysteine in Lactobacillus paracasei Depends on the Highly Mobile cysK-ctl-cysE Gene Cluster.</title>
        <authorList>
            <person name="Wuthrich D."/>
            <person name="Irmler S."/>
            <person name="Berthoud H."/>
            <person name="Guggenbuhl B."/>
            <person name="Eugster E."/>
            <person name="Bruggmann R."/>
        </authorList>
    </citation>
    <scope>NUCLEOTIDE SEQUENCE [LARGE SCALE GENOMIC DNA]</scope>
    <source>
        <strain evidence="1 2">FAM18157</strain>
    </source>
</reference>
<name>A0A422M312_LACPA</name>
<gene>
    <name evidence="1" type="ORF">FAM18157_01430</name>
</gene>
<dbReference type="EMBL" id="LKFS01000054">
    <property type="protein sequence ID" value="RND81506.1"/>
    <property type="molecule type" value="Genomic_DNA"/>
</dbReference>
<proteinExistence type="predicted"/>
<evidence type="ECO:0000313" key="2">
    <source>
        <dbReference type="Proteomes" id="UP000284716"/>
    </source>
</evidence>
<dbReference type="AlphaFoldDB" id="A0A422M312"/>
<protein>
    <submittedName>
        <fullName evidence="1">Uncharacterized protein</fullName>
    </submittedName>
</protein>
<organism evidence="1 2">
    <name type="scientific">Lacticaseibacillus paracasei</name>
    <name type="common">Lactobacillus paracasei</name>
    <dbReference type="NCBI Taxonomy" id="1597"/>
    <lineage>
        <taxon>Bacteria</taxon>
        <taxon>Bacillati</taxon>
        <taxon>Bacillota</taxon>
        <taxon>Bacilli</taxon>
        <taxon>Lactobacillales</taxon>
        <taxon>Lactobacillaceae</taxon>
        <taxon>Lacticaseibacillus</taxon>
    </lineage>
</organism>
<sequence length="138" mass="15817">MKKTKSIELDNGSFIKIMSRPHKVTISIYPISEITVELYAHAKAKIAGKAEEYLKAVQEAADNAWPNIKPKVADSWGADYAEMYDTKRDVNYEIGGLRTIVQICGYPEDDQANYDFNKRRMQSYLFDLMEARDKVAEK</sequence>
<dbReference type="RefSeq" id="WP_123031930.1">
    <property type="nucleotide sequence ID" value="NZ_LKFS01000054.1"/>
</dbReference>
<accession>A0A422M312</accession>
<comment type="caution">
    <text evidence="1">The sequence shown here is derived from an EMBL/GenBank/DDBJ whole genome shotgun (WGS) entry which is preliminary data.</text>
</comment>
<evidence type="ECO:0000313" key="1">
    <source>
        <dbReference type="EMBL" id="RND81506.1"/>
    </source>
</evidence>
<dbReference type="Proteomes" id="UP000284716">
    <property type="component" value="Unassembled WGS sequence"/>
</dbReference>